<evidence type="ECO:0008006" key="3">
    <source>
        <dbReference type="Google" id="ProtNLM"/>
    </source>
</evidence>
<dbReference type="InterPro" id="IPR011338">
    <property type="entry name" value="BamHI/BglII/BstY"/>
</dbReference>
<gene>
    <name evidence="1" type="ORF">HLH44_03830</name>
</gene>
<dbReference type="AlphaFoldDB" id="A0A7W4JXK7"/>
<protein>
    <recommendedName>
        <fullName evidence="3">Restriction endonuclease BglII</fullName>
    </recommendedName>
</protein>
<dbReference type="InterPro" id="IPR015278">
    <property type="entry name" value="BglII-like"/>
</dbReference>
<proteinExistence type="predicted"/>
<dbReference type="SUPFAM" id="SSF52980">
    <property type="entry name" value="Restriction endonuclease-like"/>
    <property type="match status" value="1"/>
</dbReference>
<dbReference type="EMBL" id="JABEQP010000002">
    <property type="protein sequence ID" value="MBB2196602.1"/>
    <property type="molecule type" value="Genomic_DNA"/>
</dbReference>
<accession>A0A7W4JXK7</accession>
<dbReference type="GO" id="GO:0003677">
    <property type="term" value="F:DNA binding"/>
    <property type="evidence" value="ECO:0007669"/>
    <property type="project" value="InterPro"/>
</dbReference>
<evidence type="ECO:0000313" key="2">
    <source>
        <dbReference type="Proteomes" id="UP000530320"/>
    </source>
</evidence>
<dbReference type="Pfam" id="PF09195">
    <property type="entry name" value="Endonuc-BglII"/>
    <property type="match status" value="1"/>
</dbReference>
<name>A0A7W4JXK7_9PROT</name>
<comment type="caution">
    <text evidence="1">The sequence shown here is derived from an EMBL/GenBank/DDBJ whole genome shotgun (WGS) entry which is preliminary data.</text>
</comment>
<dbReference type="RefSeq" id="WP_183008185.1">
    <property type="nucleotide sequence ID" value="NZ_JABEQP010000002.1"/>
</dbReference>
<sequence>MTKGTDDLPKVITINSLDKEDRALFPDGFFDLYEVKSYRNAARILESSCSKEFRELTETLMKFRIIPDDIIVGGGNKSKIAKGVEELFHPLGWRETRVTADLLINRITYTDPQKRGKKAPKSIEQYKINSFVDGHKIDFVKNRVAFDMEWNSKDQTFDRDLYALRSFYDCNIISAGVLLTRSAELVPAFNELKNRSTKEMSQGKYGASTTWMGKLTYRIEAGRGGGCPILAMGFKPSLIKDFDVWKAANPIRRETGDIYASDVDANVEDDAED</sequence>
<reference evidence="1 2" key="1">
    <citation type="submission" date="2020-04" db="EMBL/GenBank/DDBJ databases">
        <title>Description of novel Gluconacetobacter.</title>
        <authorList>
            <person name="Sombolestani A."/>
        </authorList>
    </citation>
    <scope>NUCLEOTIDE SEQUENCE [LARGE SCALE GENOMIC DNA]</scope>
    <source>
        <strain evidence="1 2">LMG 22058</strain>
    </source>
</reference>
<dbReference type="GO" id="GO:0009036">
    <property type="term" value="F:type II site-specific deoxyribonuclease activity"/>
    <property type="evidence" value="ECO:0007669"/>
    <property type="project" value="InterPro"/>
</dbReference>
<dbReference type="Gene3D" id="3.40.91.20">
    <property type="match status" value="1"/>
</dbReference>
<dbReference type="GO" id="GO:0009307">
    <property type="term" value="P:DNA restriction-modification system"/>
    <property type="evidence" value="ECO:0007669"/>
    <property type="project" value="InterPro"/>
</dbReference>
<dbReference type="GO" id="GO:0000287">
    <property type="term" value="F:magnesium ion binding"/>
    <property type="evidence" value="ECO:0007669"/>
    <property type="project" value="InterPro"/>
</dbReference>
<dbReference type="Proteomes" id="UP000530320">
    <property type="component" value="Unassembled WGS sequence"/>
</dbReference>
<dbReference type="InterPro" id="IPR011335">
    <property type="entry name" value="Restrct_endonuc-II-like"/>
</dbReference>
<organism evidence="1 2">
    <name type="scientific">Gluconacetobacter dulcium</name>
    <dbReference type="NCBI Taxonomy" id="2729096"/>
    <lineage>
        <taxon>Bacteria</taxon>
        <taxon>Pseudomonadati</taxon>
        <taxon>Pseudomonadota</taxon>
        <taxon>Alphaproteobacteria</taxon>
        <taxon>Acetobacterales</taxon>
        <taxon>Acetobacteraceae</taxon>
        <taxon>Gluconacetobacter</taxon>
    </lineage>
</organism>
<evidence type="ECO:0000313" key="1">
    <source>
        <dbReference type="EMBL" id="MBB2196602.1"/>
    </source>
</evidence>